<feature type="compositionally biased region" description="Polar residues" evidence="6">
    <location>
        <begin position="152"/>
        <end position="162"/>
    </location>
</feature>
<evidence type="ECO:0000259" key="7">
    <source>
        <dbReference type="PROSITE" id="PS50829"/>
    </source>
</evidence>
<accession>A0A2G8JK70</accession>
<evidence type="ECO:0000256" key="4">
    <source>
        <dbReference type="ARBA" id="ARBA00023187"/>
    </source>
</evidence>
<dbReference type="InterPro" id="IPR003169">
    <property type="entry name" value="GYF"/>
</dbReference>
<keyword evidence="3" id="KW-0677">Repeat</keyword>
<proteinExistence type="predicted"/>
<organism evidence="8 9">
    <name type="scientific">Stichopus japonicus</name>
    <name type="common">Sea cucumber</name>
    <dbReference type="NCBI Taxonomy" id="307972"/>
    <lineage>
        <taxon>Eukaryota</taxon>
        <taxon>Metazoa</taxon>
        <taxon>Echinodermata</taxon>
        <taxon>Eleutherozoa</taxon>
        <taxon>Echinozoa</taxon>
        <taxon>Holothuroidea</taxon>
        <taxon>Aspidochirotacea</taxon>
        <taxon>Aspidochirotida</taxon>
        <taxon>Stichopodidae</taxon>
        <taxon>Apostichopus</taxon>
    </lineage>
</organism>
<dbReference type="OrthoDB" id="10265668at2759"/>
<keyword evidence="4" id="KW-0508">mRNA splicing</keyword>
<dbReference type="STRING" id="307972.A0A2G8JK70"/>
<sequence length="212" mass="24529">MEASKKRDHLTFFACKLACFLHKVVGDLEAAKEVLKGAVDNNGIKEVLYMKLVDLEYQRTPIDEEQTFHVFQEVLEKDLPLETKVMFSKRKLEFTRDFCQDVNRFQTTLEEHNKLVKSHQSLSKKRKHTDEGGDGGDQKKSKVAGDTKTEETASQGNYNQSAVGFPQPQYPQYQPQVDQSYNYQQQWSAYQNPYGYQQPQQWSSYGSGYYPS</sequence>
<evidence type="ECO:0000256" key="3">
    <source>
        <dbReference type="ARBA" id="ARBA00022737"/>
    </source>
</evidence>
<dbReference type="GO" id="GO:0000243">
    <property type="term" value="C:commitment complex"/>
    <property type="evidence" value="ECO:0007669"/>
    <property type="project" value="TreeGrafter"/>
</dbReference>
<feature type="domain" description="GYF" evidence="7">
    <location>
        <begin position="178"/>
        <end position="212"/>
    </location>
</feature>
<evidence type="ECO:0000256" key="6">
    <source>
        <dbReference type="SAM" id="MobiDB-lite"/>
    </source>
</evidence>
<comment type="caution">
    <text evidence="8">The sequence shown here is derived from an EMBL/GenBank/DDBJ whole genome shotgun (WGS) entry which is preliminary data.</text>
</comment>
<name>A0A2G8JK70_STIJA</name>
<dbReference type="PANTHER" id="PTHR17204">
    <property type="entry name" value="PRE-MRNA PROCESSING PROTEIN PRP39-RELATED"/>
    <property type="match status" value="1"/>
</dbReference>
<dbReference type="Gene3D" id="1.25.40.10">
    <property type="entry name" value="Tetratricopeptide repeat domain"/>
    <property type="match status" value="1"/>
</dbReference>
<dbReference type="GO" id="GO:0030627">
    <property type="term" value="F:pre-mRNA 5'-splice site binding"/>
    <property type="evidence" value="ECO:0007669"/>
    <property type="project" value="TreeGrafter"/>
</dbReference>
<dbReference type="GO" id="GO:0005685">
    <property type="term" value="C:U1 snRNP"/>
    <property type="evidence" value="ECO:0007669"/>
    <property type="project" value="TreeGrafter"/>
</dbReference>
<evidence type="ECO:0000256" key="2">
    <source>
        <dbReference type="ARBA" id="ARBA00022664"/>
    </source>
</evidence>
<keyword evidence="2" id="KW-0507">mRNA processing</keyword>
<comment type="subcellular location">
    <subcellularLocation>
        <location evidence="1">Nucleus</location>
    </subcellularLocation>
</comment>
<dbReference type="AlphaFoldDB" id="A0A2G8JK70"/>
<feature type="compositionally biased region" description="Low complexity" evidence="6">
    <location>
        <begin position="166"/>
        <end position="176"/>
    </location>
</feature>
<dbReference type="PROSITE" id="PS50829">
    <property type="entry name" value="GYF"/>
    <property type="match status" value="1"/>
</dbReference>
<feature type="region of interest" description="Disordered" evidence="6">
    <location>
        <begin position="116"/>
        <end position="178"/>
    </location>
</feature>
<dbReference type="InterPro" id="IPR011990">
    <property type="entry name" value="TPR-like_helical_dom_sf"/>
</dbReference>
<feature type="compositionally biased region" description="Basic and acidic residues" evidence="6">
    <location>
        <begin position="128"/>
        <end position="151"/>
    </location>
</feature>
<evidence type="ECO:0000256" key="5">
    <source>
        <dbReference type="ARBA" id="ARBA00023242"/>
    </source>
</evidence>
<dbReference type="GO" id="GO:0000395">
    <property type="term" value="P:mRNA 5'-splice site recognition"/>
    <property type="evidence" value="ECO:0007669"/>
    <property type="project" value="TreeGrafter"/>
</dbReference>
<keyword evidence="9" id="KW-1185">Reference proteome</keyword>
<keyword evidence="5" id="KW-0539">Nucleus</keyword>
<gene>
    <name evidence="8" type="ORF">BSL78_27017</name>
</gene>
<protein>
    <submittedName>
        <fullName evidence="8">Pre-mRNA-processing factor 39</fullName>
    </submittedName>
</protein>
<dbReference type="GO" id="GO:0071004">
    <property type="term" value="C:U2-type prespliceosome"/>
    <property type="evidence" value="ECO:0007669"/>
    <property type="project" value="TreeGrafter"/>
</dbReference>
<dbReference type="Proteomes" id="UP000230750">
    <property type="component" value="Unassembled WGS sequence"/>
</dbReference>
<evidence type="ECO:0000256" key="1">
    <source>
        <dbReference type="ARBA" id="ARBA00004123"/>
    </source>
</evidence>
<reference evidence="8 9" key="1">
    <citation type="journal article" date="2017" name="PLoS Biol.">
        <title>The sea cucumber genome provides insights into morphological evolution and visceral regeneration.</title>
        <authorList>
            <person name="Zhang X."/>
            <person name="Sun L."/>
            <person name="Yuan J."/>
            <person name="Sun Y."/>
            <person name="Gao Y."/>
            <person name="Zhang L."/>
            <person name="Li S."/>
            <person name="Dai H."/>
            <person name="Hamel J.F."/>
            <person name="Liu C."/>
            <person name="Yu Y."/>
            <person name="Liu S."/>
            <person name="Lin W."/>
            <person name="Guo K."/>
            <person name="Jin S."/>
            <person name="Xu P."/>
            <person name="Storey K.B."/>
            <person name="Huan P."/>
            <person name="Zhang T."/>
            <person name="Zhou Y."/>
            <person name="Zhang J."/>
            <person name="Lin C."/>
            <person name="Li X."/>
            <person name="Xing L."/>
            <person name="Huo D."/>
            <person name="Sun M."/>
            <person name="Wang L."/>
            <person name="Mercier A."/>
            <person name="Li F."/>
            <person name="Yang H."/>
            <person name="Xiang J."/>
        </authorList>
    </citation>
    <scope>NUCLEOTIDE SEQUENCE [LARGE SCALE GENOMIC DNA]</scope>
    <source>
        <strain evidence="8">Shaxun</strain>
        <tissue evidence="8">Muscle</tissue>
    </source>
</reference>
<evidence type="ECO:0000313" key="9">
    <source>
        <dbReference type="Proteomes" id="UP000230750"/>
    </source>
</evidence>
<dbReference type="EMBL" id="MRZV01001730">
    <property type="protein sequence ID" value="PIK36156.1"/>
    <property type="molecule type" value="Genomic_DNA"/>
</dbReference>
<dbReference type="PANTHER" id="PTHR17204:SF5">
    <property type="entry name" value="PRE-MRNA-PROCESSING FACTOR 39"/>
    <property type="match status" value="1"/>
</dbReference>
<evidence type="ECO:0000313" key="8">
    <source>
        <dbReference type="EMBL" id="PIK36156.1"/>
    </source>
</evidence>